<dbReference type="PANTHER" id="PTHR30231">
    <property type="entry name" value="DNA POLYMERASE III SUBUNIT EPSILON"/>
    <property type="match status" value="1"/>
</dbReference>
<sequence length="239" mass="27057">MMIKKWFKRWDTMPSQEQIRQQIVVESAWPEALQNYLNTPLIAQETPLHQVSFLALDFETTGLDAKHDKILSIGMVDLTLEGINLSSAEEILLNHGAYIKAESARINGLTPQALEQGCSLEQGMMRLFERAQGKVLLAHSAIIEQGFLQAFAQQHFQLAKLPCHFVDTLQIEKRFSYAGKSGQRSSFQLDDLRRCYHLPDYHSHSAASDALACAELFIVQSKKLDLNKQRQLNTVLCSI</sequence>
<dbReference type="AlphaFoldDB" id="Q7MCI1"/>
<reference evidence="5 6" key="1">
    <citation type="journal article" date="2003" name="Genome Res.">
        <title>Comparative genome analysis of Vibrio vulnificus, a marine pathogen.</title>
        <authorList>
            <person name="Chen C.Y."/>
            <person name="Wu K.M."/>
            <person name="Chang Y.C."/>
            <person name="Chang C.H."/>
            <person name="Tsai H.C."/>
            <person name="Liao T.L."/>
            <person name="Liu Y.M."/>
            <person name="Chen H.J."/>
            <person name="Shen A.B."/>
            <person name="Li J.C."/>
            <person name="Su T.L."/>
            <person name="Shao C.P."/>
            <person name="Lee C.T."/>
            <person name="Hor L.I."/>
            <person name="Tsai S.F."/>
        </authorList>
    </citation>
    <scope>NUCLEOTIDE SEQUENCE [LARGE SCALE GENOMIC DNA]</scope>
    <source>
        <strain evidence="5 6">YJ016</strain>
    </source>
</reference>
<evidence type="ECO:0000256" key="1">
    <source>
        <dbReference type="ARBA" id="ARBA00022722"/>
    </source>
</evidence>
<keyword evidence="1" id="KW-0540">Nuclease</keyword>
<proteinExistence type="predicted"/>
<dbReference type="KEGG" id="vvy:VVA1405"/>
<dbReference type="InterPro" id="IPR012337">
    <property type="entry name" value="RNaseH-like_sf"/>
</dbReference>
<dbReference type="GO" id="GO:0003676">
    <property type="term" value="F:nucleic acid binding"/>
    <property type="evidence" value="ECO:0007669"/>
    <property type="project" value="InterPro"/>
</dbReference>
<gene>
    <name evidence="5" type="ordered locus">VVA1405</name>
</gene>
<organism evidence="5 6">
    <name type="scientific">Vibrio vulnificus (strain YJ016)</name>
    <dbReference type="NCBI Taxonomy" id="196600"/>
    <lineage>
        <taxon>Bacteria</taxon>
        <taxon>Pseudomonadati</taxon>
        <taxon>Pseudomonadota</taxon>
        <taxon>Gammaproteobacteria</taxon>
        <taxon>Vibrionales</taxon>
        <taxon>Vibrionaceae</taxon>
        <taxon>Vibrio</taxon>
    </lineage>
</organism>
<dbReference type="GO" id="GO:0005829">
    <property type="term" value="C:cytosol"/>
    <property type="evidence" value="ECO:0007669"/>
    <property type="project" value="TreeGrafter"/>
</dbReference>
<dbReference type="HOGENOM" id="CLU_047806_9_1_6"/>
<feature type="domain" description="Exonuclease" evidence="4">
    <location>
        <begin position="52"/>
        <end position="226"/>
    </location>
</feature>
<protein>
    <submittedName>
        <fullName evidence="5">DNA polymerase III, epsilon subunit</fullName>
    </submittedName>
</protein>
<keyword evidence="3" id="KW-0269">Exonuclease</keyword>
<dbReference type="InterPro" id="IPR013520">
    <property type="entry name" value="Ribonucl_H"/>
</dbReference>
<dbReference type="STRING" id="672.VV93_v1c43110"/>
<dbReference type="EMBL" id="BA000038">
    <property type="protein sequence ID" value="BAC97431.1"/>
    <property type="molecule type" value="Genomic_DNA"/>
</dbReference>
<dbReference type="Pfam" id="PF00929">
    <property type="entry name" value="RNase_T"/>
    <property type="match status" value="1"/>
</dbReference>
<name>Q7MCI1_VIBVY</name>
<dbReference type="Gene3D" id="3.30.420.10">
    <property type="entry name" value="Ribonuclease H-like superfamily/Ribonuclease H"/>
    <property type="match status" value="1"/>
</dbReference>
<keyword evidence="2" id="KW-0378">Hydrolase</keyword>
<dbReference type="SMART" id="SM00479">
    <property type="entry name" value="EXOIII"/>
    <property type="match status" value="1"/>
</dbReference>
<evidence type="ECO:0000256" key="3">
    <source>
        <dbReference type="ARBA" id="ARBA00022839"/>
    </source>
</evidence>
<evidence type="ECO:0000259" key="4">
    <source>
        <dbReference type="SMART" id="SM00479"/>
    </source>
</evidence>
<dbReference type="Proteomes" id="UP000002675">
    <property type="component" value="Chromosome II"/>
</dbReference>
<evidence type="ECO:0000313" key="5">
    <source>
        <dbReference type="EMBL" id="BAC97431.1"/>
    </source>
</evidence>
<dbReference type="GO" id="GO:0008408">
    <property type="term" value="F:3'-5' exonuclease activity"/>
    <property type="evidence" value="ECO:0007669"/>
    <property type="project" value="TreeGrafter"/>
</dbReference>
<dbReference type="PANTHER" id="PTHR30231:SF4">
    <property type="entry name" value="PROTEIN NEN2"/>
    <property type="match status" value="1"/>
</dbReference>
<dbReference type="GO" id="GO:0006259">
    <property type="term" value="P:DNA metabolic process"/>
    <property type="evidence" value="ECO:0007669"/>
    <property type="project" value="UniProtKB-ARBA"/>
</dbReference>
<dbReference type="CDD" id="cd06127">
    <property type="entry name" value="DEDDh"/>
    <property type="match status" value="1"/>
</dbReference>
<dbReference type="eggNOG" id="COG0847">
    <property type="taxonomic scope" value="Bacteria"/>
</dbReference>
<evidence type="ECO:0000256" key="2">
    <source>
        <dbReference type="ARBA" id="ARBA00022801"/>
    </source>
</evidence>
<dbReference type="SUPFAM" id="SSF53098">
    <property type="entry name" value="Ribonuclease H-like"/>
    <property type="match status" value="1"/>
</dbReference>
<accession>Q7MCI1</accession>
<evidence type="ECO:0000313" key="6">
    <source>
        <dbReference type="Proteomes" id="UP000002675"/>
    </source>
</evidence>
<dbReference type="InterPro" id="IPR036397">
    <property type="entry name" value="RNaseH_sf"/>
</dbReference>